<keyword evidence="10" id="KW-0732">Signal</keyword>
<feature type="chain" id="PRO_5003236626" description="Ionotropic glutamate receptor C-terminal domain-containing protein" evidence="10">
    <location>
        <begin position="36"/>
        <end position="366"/>
    </location>
</feature>
<evidence type="ECO:0000256" key="4">
    <source>
        <dbReference type="ARBA" id="ARBA00022692"/>
    </source>
</evidence>
<dbReference type="AlphaFoldDB" id="E9G3I6"/>
<name>E9G3I6_DAPPU</name>
<dbReference type="GO" id="GO:0015276">
    <property type="term" value="F:ligand-gated monoatomic ion channel activity"/>
    <property type="evidence" value="ECO:0007669"/>
    <property type="project" value="InterPro"/>
</dbReference>
<dbReference type="InterPro" id="IPR001320">
    <property type="entry name" value="Iontro_rcpt_C"/>
</dbReference>
<dbReference type="FunFam" id="3.40.190.10:FF:000218">
    <property type="entry name" value="Uncharacterized protein"/>
    <property type="match status" value="1"/>
</dbReference>
<dbReference type="Pfam" id="PF00060">
    <property type="entry name" value="Lig_chan"/>
    <property type="match status" value="1"/>
</dbReference>
<feature type="transmembrane region" description="Helical" evidence="9">
    <location>
        <begin position="212"/>
        <end position="231"/>
    </location>
</feature>
<keyword evidence="4 9" id="KW-0812">Transmembrane</keyword>
<dbReference type="InterPro" id="IPR052192">
    <property type="entry name" value="Insect_Ionotropic_Sensory_Rcpt"/>
</dbReference>
<reference evidence="12 13" key="1">
    <citation type="journal article" date="2011" name="Science">
        <title>The ecoresponsive genome of Daphnia pulex.</title>
        <authorList>
            <person name="Colbourne J.K."/>
            <person name="Pfrender M.E."/>
            <person name="Gilbert D."/>
            <person name="Thomas W.K."/>
            <person name="Tucker A."/>
            <person name="Oakley T.H."/>
            <person name="Tokishita S."/>
            <person name="Aerts A."/>
            <person name="Arnold G.J."/>
            <person name="Basu M.K."/>
            <person name="Bauer D.J."/>
            <person name="Caceres C.E."/>
            <person name="Carmel L."/>
            <person name="Casola C."/>
            <person name="Choi J.H."/>
            <person name="Detter J.C."/>
            <person name="Dong Q."/>
            <person name="Dusheyko S."/>
            <person name="Eads B.D."/>
            <person name="Frohlich T."/>
            <person name="Geiler-Samerotte K.A."/>
            <person name="Gerlach D."/>
            <person name="Hatcher P."/>
            <person name="Jogdeo S."/>
            <person name="Krijgsveld J."/>
            <person name="Kriventseva E.V."/>
            <person name="Kultz D."/>
            <person name="Laforsch C."/>
            <person name="Lindquist E."/>
            <person name="Lopez J."/>
            <person name="Manak J.R."/>
            <person name="Muller J."/>
            <person name="Pangilinan J."/>
            <person name="Patwardhan R.P."/>
            <person name="Pitluck S."/>
            <person name="Pritham E.J."/>
            <person name="Rechtsteiner A."/>
            <person name="Rho M."/>
            <person name="Rogozin I.B."/>
            <person name="Sakarya O."/>
            <person name="Salamov A."/>
            <person name="Schaack S."/>
            <person name="Shapiro H."/>
            <person name="Shiga Y."/>
            <person name="Skalitzky C."/>
            <person name="Smith Z."/>
            <person name="Souvorov A."/>
            <person name="Sung W."/>
            <person name="Tang Z."/>
            <person name="Tsuchiya D."/>
            <person name="Tu H."/>
            <person name="Vos H."/>
            <person name="Wang M."/>
            <person name="Wolf Y.I."/>
            <person name="Yamagata H."/>
            <person name="Yamada T."/>
            <person name="Ye Y."/>
            <person name="Shaw J.R."/>
            <person name="Andrews J."/>
            <person name="Crease T.J."/>
            <person name="Tang H."/>
            <person name="Lucas S.M."/>
            <person name="Robertson H.M."/>
            <person name="Bork P."/>
            <person name="Koonin E.V."/>
            <person name="Zdobnov E.M."/>
            <person name="Grigoriev I.V."/>
            <person name="Lynch M."/>
            <person name="Boore J.L."/>
        </authorList>
    </citation>
    <scope>NUCLEOTIDE SEQUENCE [LARGE SCALE GENOMIC DNA]</scope>
</reference>
<evidence type="ECO:0000256" key="9">
    <source>
        <dbReference type="SAM" id="Phobius"/>
    </source>
</evidence>
<dbReference type="InParanoid" id="E9G3I6"/>
<dbReference type="OrthoDB" id="5984008at2759"/>
<evidence type="ECO:0000259" key="11">
    <source>
        <dbReference type="Pfam" id="PF00060"/>
    </source>
</evidence>
<keyword evidence="13" id="KW-1185">Reference proteome</keyword>
<dbReference type="SUPFAM" id="SSF53850">
    <property type="entry name" value="Periplasmic binding protein-like II"/>
    <property type="match status" value="1"/>
</dbReference>
<protein>
    <recommendedName>
        <fullName evidence="11">Ionotropic glutamate receptor C-terminal domain-containing protein</fullName>
    </recommendedName>
</protein>
<dbReference type="GO" id="GO:0005886">
    <property type="term" value="C:plasma membrane"/>
    <property type="evidence" value="ECO:0007669"/>
    <property type="project" value="UniProtKB-SubCell"/>
</dbReference>
<dbReference type="Proteomes" id="UP000000305">
    <property type="component" value="Unassembled WGS sequence"/>
</dbReference>
<feature type="transmembrane region" description="Helical" evidence="9">
    <location>
        <begin position="251"/>
        <end position="274"/>
    </location>
</feature>
<dbReference type="FunFam" id="1.10.287.70:FF:000211">
    <property type="entry name" value="Uncharacterized protein"/>
    <property type="match status" value="1"/>
</dbReference>
<evidence type="ECO:0000313" key="12">
    <source>
        <dbReference type="EMBL" id="EFX85981.1"/>
    </source>
</evidence>
<dbReference type="FunCoup" id="E9G3I6">
    <property type="interactions" value="63"/>
</dbReference>
<proteinExistence type="inferred from homology"/>
<dbReference type="KEGG" id="dpx:DAPPUDRAFT_98390"/>
<feature type="signal peptide" evidence="10">
    <location>
        <begin position="1"/>
        <end position="35"/>
    </location>
</feature>
<evidence type="ECO:0000256" key="6">
    <source>
        <dbReference type="ARBA" id="ARBA00023136"/>
    </source>
</evidence>
<evidence type="ECO:0000313" key="13">
    <source>
        <dbReference type="Proteomes" id="UP000000305"/>
    </source>
</evidence>
<keyword evidence="8" id="KW-0325">Glycoprotein</keyword>
<keyword evidence="7" id="KW-0675">Receptor</keyword>
<dbReference type="PhylomeDB" id="E9G3I6"/>
<comment type="subcellular location">
    <subcellularLocation>
        <location evidence="1">Cell membrane</location>
        <topology evidence="1">Multi-pass membrane protein</topology>
    </subcellularLocation>
</comment>
<evidence type="ECO:0000256" key="7">
    <source>
        <dbReference type="ARBA" id="ARBA00023170"/>
    </source>
</evidence>
<dbReference type="EMBL" id="GL732531">
    <property type="protein sequence ID" value="EFX85981.1"/>
    <property type="molecule type" value="Genomic_DNA"/>
</dbReference>
<dbReference type="PANTHER" id="PTHR42643:SF24">
    <property type="entry name" value="IONOTROPIC RECEPTOR 60A"/>
    <property type="match status" value="1"/>
</dbReference>
<keyword evidence="6 9" id="KW-0472">Membrane</keyword>
<keyword evidence="5 9" id="KW-1133">Transmembrane helix</keyword>
<comment type="similarity">
    <text evidence="2">Belongs to the glutamate-gated ion channel (TC 1.A.10.1) family.</text>
</comment>
<organism evidence="12 13">
    <name type="scientific">Daphnia pulex</name>
    <name type="common">Water flea</name>
    <dbReference type="NCBI Taxonomy" id="6669"/>
    <lineage>
        <taxon>Eukaryota</taxon>
        <taxon>Metazoa</taxon>
        <taxon>Ecdysozoa</taxon>
        <taxon>Arthropoda</taxon>
        <taxon>Crustacea</taxon>
        <taxon>Branchiopoda</taxon>
        <taxon>Diplostraca</taxon>
        <taxon>Cladocera</taxon>
        <taxon>Anomopoda</taxon>
        <taxon>Daphniidae</taxon>
        <taxon>Daphnia</taxon>
    </lineage>
</organism>
<evidence type="ECO:0000256" key="5">
    <source>
        <dbReference type="ARBA" id="ARBA00022989"/>
    </source>
</evidence>
<gene>
    <name evidence="12" type="ORF">DAPPUDRAFT_98390</name>
</gene>
<sequence length="366" mass="40792">MHILRRCQNLVALTRSKLLILLQVLALLLIKSVDSTTETDLRGLHFNIIAFQSPPFDAVIRGPNGTLNVSGANVVVHNWLAQRLKFTIAYLPLNNTLIDKLGTHEGAFYTLMNDKNVDGLLVAFYLTMDRVERFDYTSSSWSEGFSFVAPRPGEESRLFAFIGPFQPMVWMSVFISVFFVIATMTVFTWLYSRRRRPVNTVDTTGNTELKNVLSVQRSILPFIGSHMIYVINTMTNQGGREFSSHTSFRVLAGAWVLCAMVLVNSYTGIVTSSLTTPKLKPPMNTLEELAASNEVKIVIRSDTSTGVQILQATSGIFKVLGDQVRSEPDRIFTDPFKLAAKLGTGHFAFPFNFGDVGDRHSSFCGE</sequence>
<evidence type="ECO:0000256" key="8">
    <source>
        <dbReference type="ARBA" id="ARBA00023180"/>
    </source>
</evidence>
<feature type="domain" description="Ionotropic glutamate receptor C-terminal" evidence="11">
    <location>
        <begin position="169"/>
        <end position="319"/>
    </location>
</feature>
<evidence type="ECO:0000256" key="10">
    <source>
        <dbReference type="SAM" id="SignalP"/>
    </source>
</evidence>
<dbReference type="PANTHER" id="PTHR42643">
    <property type="entry name" value="IONOTROPIC RECEPTOR 20A-RELATED"/>
    <property type="match status" value="1"/>
</dbReference>
<evidence type="ECO:0000256" key="1">
    <source>
        <dbReference type="ARBA" id="ARBA00004651"/>
    </source>
</evidence>
<evidence type="ECO:0000256" key="3">
    <source>
        <dbReference type="ARBA" id="ARBA00022475"/>
    </source>
</evidence>
<dbReference type="Gene3D" id="1.10.287.70">
    <property type="match status" value="1"/>
</dbReference>
<dbReference type="eggNOG" id="KOG1052">
    <property type="taxonomic scope" value="Eukaryota"/>
</dbReference>
<accession>E9G3I6</accession>
<dbReference type="GO" id="GO:0050906">
    <property type="term" value="P:detection of stimulus involved in sensory perception"/>
    <property type="evidence" value="ECO:0007669"/>
    <property type="project" value="UniProtKB-ARBA"/>
</dbReference>
<evidence type="ECO:0000256" key="2">
    <source>
        <dbReference type="ARBA" id="ARBA00008685"/>
    </source>
</evidence>
<dbReference type="Gene3D" id="3.40.190.10">
    <property type="entry name" value="Periplasmic binding protein-like II"/>
    <property type="match status" value="1"/>
</dbReference>
<feature type="transmembrane region" description="Helical" evidence="9">
    <location>
        <begin position="168"/>
        <end position="191"/>
    </location>
</feature>
<keyword evidence="3" id="KW-1003">Cell membrane</keyword>
<dbReference type="HOGENOM" id="CLU_007257_4_0_1"/>